<dbReference type="InterPro" id="IPR050952">
    <property type="entry name" value="TRIM-NHL_E3_ligases"/>
</dbReference>
<dbReference type="InterPro" id="IPR013211">
    <property type="entry name" value="LVIVD"/>
</dbReference>
<keyword evidence="3" id="KW-0472">Membrane</keyword>
<reference evidence="4 5" key="1">
    <citation type="submission" date="2022-11" db="EMBL/GenBank/DDBJ databases">
        <title>Haliovirga abyssi gen. nov., sp. nov., a mesophilic fermentative bacterium isolated from the Iheya North hydrothermal field and the proposal of Haliovirgaceae fam. nov.</title>
        <authorList>
            <person name="Miyazaki U."/>
            <person name="Tame A."/>
            <person name="Miyazaki J."/>
            <person name="Takai K."/>
            <person name="Sawayama S."/>
            <person name="Kitajima M."/>
            <person name="Okamoto A."/>
            <person name="Nakagawa S."/>
        </authorList>
    </citation>
    <scope>NUCLEOTIDE SEQUENCE [LARGE SCALE GENOMIC DNA]</scope>
    <source>
        <strain evidence="4 5">IC12</strain>
    </source>
</reference>
<protein>
    <recommendedName>
        <fullName evidence="6">6-bladed beta-propeller</fullName>
    </recommendedName>
</protein>
<keyword evidence="1" id="KW-0677">Repeat</keyword>
<dbReference type="GO" id="GO:0008270">
    <property type="term" value="F:zinc ion binding"/>
    <property type="evidence" value="ECO:0007669"/>
    <property type="project" value="UniProtKB-KW"/>
</dbReference>
<keyword evidence="5" id="KW-1185">Reference proteome</keyword>
<dbReference type="EMBL" id="AP027059">
    <property type="protein sequence ID" value="BDU50761.1"/>
    <property type="molecule type" value="Genomic_DNA"/>
</dbReference>
<dbReference type="RefSeq" id="WP_307903617.1">
    <property type="nucleotide sequence ID" value="NZ_AP027059.1"/>
</dbReference>
<accession>A0AAU9DWR3</accession>
<dbReference type="PROSITE" id="PS51125">
    <property type="entry name" value="NHL"/>
    <property type="match status" value="1"/>
</dbReference>
<dbReference type="PANTHER" id="PTHR24104">
    <property type="entry name" value="E3 UBIQUITIN-PROTEIN LIGASE NHLRC1-RELATED"/>
    <property type="match status" value="1"/>
</dbReference>
<keyword evidence="3" id="KW-1133">Transmembrane helix</keyword>
<evidence type="ECO:0000313" key="4">
    <source>
        <dbReference type="EMBL" id="BDU50761.1"/>
    </source>
</evidence>
<dbReference type="InterPro" id="IPR001258">
    <property type="entry name" value="NHL_repeat"/>
</dbReference>
<evidence type="ECO:0000256" key="2">
    <source>
        <dbReference type="PROSITE-ProRule" id="PRU00504"/>
    </source>
</evidence>
<dbReference type="GO" id="GO:0043161">
    <property type="term" value="P:proteasome-mediated ubiquitin-dependent protein catabolic process"/>
    <property type="evidence" value="ECO:0007669"/>
    <property type="project" value="TreeGrafter"/>
</dbReference>
<dbReference type="GO" id="GO:0000209">
    <property type="term" value="P:protein polyubiquitination"/>
    <property type="evidence" value="ECO:0007669"/>
    <property type="project" value="TreeGrafter"/>
</dbReference>
<proteinExistence type="predicted"/>
<dbReference type="AlphaFoldDB" id="A0AAU9DWR3"/>
<dbReference type="Proteomes" id="UP001321582">
    <property type="component" value="Chromosome"/>
</dbReference>
<feature type="transmembrane region" description="Helical" evidence="3">
    <location>
        <begin position="313"/>
        <end position="332"/>
    </location>
</feature>
<dbReference type="InterPro" id="IPR011042">
    <property type="entry name" value="6-blade_b-propeller_TolB-like"/>
</dbReference>
<dbReference type="Gene3D" id="2.120.10.30">
    <property type="entry name" value="TolB, C-terminal domain"/>
    <property type="match status" value="3"/>
</dbReference>
<gene>
    <name evidence="4" type="ORF">HLVA_13300</name>
</gene>
<dbReference type="Pfam" id="PF08309">
    <property type="entry name" value="LVIVD"/>
    <property type="match status" value="1"/>
</dbReference>
<feature type="repeat" description="NHL" evidence="2">
    <location>
        <begin position="225"/>
        <end position="252"/>
    </location>
</feature>
<evidence type="ECO:0000256" key="1">
    <source>
        <dbReference type="ARBA" id="ARBA00022737"/>
    </source>
</evidence>
<dbReference type="PANTHER" id="PTHR24104:SF25">
    <property type="entry name" value="PROTEIN LIN-41"/>
    <property type="match status" value="1"/>
</dbReference>
<dbReference type="CDD" id="cd05819">
    <property type="entry name" value="NHL"/>
    <property type="match status" value="1"/>
</dbReference>
<dbReference type="SUPFAM" id="SSF101898">
    <property type="entry name" value="NHL repeat"/>
    <property type="match status" value="1"/>
</dbReference>
<evidence type="ECO:0000313" key="5">
    <source>
        <dbReference type="Proteomes" id="UP001321582"/>
    </source>
</evidence>
<dbReference type="KEGG" id="haby:HLVA_13300"/>
<sequence>MKKTIFYLIIILSSITFSQEFFVKKELSTRFFPVSVAVDKFENAYVVDGITHSVKKFNSKGKYLFSFGIKQTGGKNYKEGGVYPSPVDLFVKGNKVYLLDTNNGIYIFDLKGKLLKEIDLKAGKLLGEIERPKAIYVSDKKIYIADTDNNRVEIFNLEGEAIRDFGYKSVTVGGMIQPQGITKLNGDIIVSDSGNNRVMIYDENGIFKGSLYGKSKELDLSYKAPLDIFADTAGEIFVVDNGNQRIQVFNKNYKILLLFGERGDKPTQFRDANDIWVTDNYIYVTDGANKSVKVFNKDFTYIRSIGKNVFQDIFISTLLILTSIFIVVSILIKRVTARRRKWKEEE</sequence>
<dbReference type="GO" id="GO:0061630">
    <property type="term" value="F:ubiquitin protein ligase activity"/>
    <property type="evidence" value="ECO:0007669"/>
    <property type="project" value="TreeGrafter"/>
</dbReference>
<organism evidence="4 5">
    <name type="scientific">Haliovirga abyssi</name>
    <dbReference type="NCBI Taxonomy" id="2996794"/>
    <lineage>
        <taxon>Bacteria</taxon>
        <taxon>Fusobacteriati</taxon>
        <taxon>Fusobacteriota</taxon>
        <taxon>Fusobacteriia</taxon>
        <taxon>Fusobacteriales</taxon>
        <taxon>Haliovirgaceae</taxon>
        <taxon>Haliovirga</taxon>
    </lineage>
</organism>
<name>A0AAU9DWR3_9FUSO</name>
<evidence type="ECO:0008006" key="6">
    <source>
        <dbReference type="Google" id="ProtNLM"/>
    </source>
</evidence>
<keyword evidence="3" id="KW-0812">Transmembrane</keyword>
<evidence type="ECO:0000256" key="3">
    <source>
        <dbReference type="SAM" id="Phobius"/>
    </source>
</evidence>